<sequence>MRLINSQVFYPTEAIVTVATLGGSTWTPRLISITPVTEAMETEKDALPTGTSDIYNYASWDVLTMVIAVPLVYQATDTAAAETTDGGDGNDGGNGDDGEDSDDGGDDENDSAAPRTLARPAPLQLLTVIASILAGAGLLALW</sequence>
<feature type="region of interest" description="Disordered" evidence="1">
    <location>
        <begin position="80"/>
        <end position="116"/>
    </location>
</feature>
<protein>
    <submittedName>
        <fullName evidence="2">Uncharacterized protein</fullName>
    </submittedName>
</protein>
<feature type="compositionally biased region" description="Acidic residues" evidence="1">
    <location>
        <begin position="94"/>
        <end position="110"/>
    </location>
</feature>
<gene>
    <name evidence="2" type="ORF">G7Z17_g4754</name>
</gene>
<evidence type="ECO:0000256" key="1">
    <source>
        <dbReference type="SAM" id="MobiDB-lite"/>
    </source>
</evidence>
<reference evidence="2" key="1">
    <citation type="submission" date="2020-03" db="EMBL/GenBank/DDBJ databases">
        <title>Draft Genome Sequence of Cylindrodendrum hubeiense.</title>
        <authorList>
            <person name="Buettner E."/>
            <person name="Kellner H."/>
        </authorList>
    </citation>
    <scope>NUCLEOTIDE SEQUENCE</scope>
    <source>
        <strain evidence="2">IHI 201604</strain>
    </source>
</reference>
<accession>A0A9P5L9P2</accession>
<proteinExistence type="predicted"/>
<dbReference type="EMBL" id="JAANBB010000071">
    <property type="protein sequence ID" value="KAF7551804.1"/>
    <property type="molecule type" value="Genomic_DNA"/>
</dbReference>
<dbReference type="OrthoDB" id="5429716at2759"/>
<comment type="caution">
    <text evidence="2">The sequence shown here is derived from an EMBL/GenBank/DDBJ whole genome shotgun (WGS) entry which is preliminary data.</text>
</comment>
<name>A0A9P5L9P2_9HYPO</name>
<dbReference type="AlphaFoldDB" id="A0A9P5L9P2"/>
<keyword evidence="3" id="KW-1185">Reference proteome</keyword>
<evidence type="ECO:0000313" key="2">
    <source>
        <dbReference type="EMBL" id="KAF7551804.1"/>
    </source>
</evidence>
<dbReference type="Proteomes" id="UP000722485">
    <property type="component" value="Unassembled WGS sequence"/>
</dbReference>
<organism evidence="2 3">
    <name type="scientific">Cylindrodendrum hubeiense</name>
    <dbReference type="NCBI Taxonomy" id="595255"/>
    <lineage>
        <taxon>Eukaryota</taxon>
        <taxon>Fungi</taxon>
        <taxon>Dikarya</taxon>
        <taxon>Ascomycota</taxon>
        <taxon>Pezizomycotina</taxon>
        <taxon>Sordariomycetes</taxon>
        <taxon>Hypocreomycetidae</taxon>
        <taxon>Hypocreales</taxon>
        <taxon>Nectriaceae</taxon>
        <taxon>Cylindrodendrum</taxon>
    </lineage>
</organism>
<evidence type="ECO:0000313" key="3">
    <source>
        <dbReference type="Proteomes" id="UP000722485"/>
    </source>
</evidence>